<comment type="caution">
    <text evidence="4">The sequence shown here is derived from an EMBL/GenBank/DDBJ whole genome shotgun (WGS) entry which is preliminary data.</text>
</comment>
<sequence>MVQVLISGGTGLVGKALCNKLQAKAYDVAILSRHKNTNSPYKCFYWNPNEDKIDSEAIASSDYIIHLAGANIAEKRWTPQRKKIILESRIQSAKLIFDEVQKQQKNLKAFISASAVGYYGSITSEQIFSEGDKAANDFLGRTCQQWEEAANQFNELGIRTTILRTGLVLNKQGGALSKMIIPVKLGLASALGNGKQYLPWIHIDDLCEIYIKAIEDNTMKGAYNAVAPEHQTNLSFTQTLAQVLKKPFWFPNIPTFLIKSLLGEMSELLLTGSRISASKLLSTGFTYKFPKLDKALVNLLEKD</sequence>
<dbReference type="Proteomes" id="UP000289703">
    <property type="component" value="Unassembled WGS sequence"/>
</dbReference>
<keyword evidence="5" id="KW-1185">Reference proteome</keyword>
<evidence type="ECO:0000259" key="3">
    <source>
        <dbReference type="Pfam" id="PF08338"/>
    </source>
</evidence>
<dbReference type="Pfam" id="PF01370">
    <property type="entry name" value="Epimerase"/>
    <property type="match status" value="1"/>
</dbReference>
<protein>
    <submittedName>
        <fullName evidence="4">TIGR01777 family protein</fullName>
    </submittedName>
</protein>
<dbReference type="PANTHER" id="PTHR11092">
    <property type="entry name" value="SUGAR NUCLEOTIDE EPIMERASE RELATED"/>
    <property type="match status" value="1"/>
</dbReference>
<dbReference type="PANTHER" id="PTHR11092:SF0">
    <property type="entry name" value="EPIMERASE FAMILY PROTEIN SDR39U1"/>
    <property type="match status" value="1"/>
</dbReference>
<dbReference type="OrthoDB" id="329806at2"/>
<feature type="domain" description="DUF1731" evidence="3">
    <location>
        <begin position="253"/>
        <end position="298"/>
    </location>
</feature>
<name>A0A4Q1JIM5_9BACT</name>
<evidence type="ECO:0000313" key="5">
    <source>
        <dbReference type="Proteomes" id="UP000289703"/>
    </source>
</evidence>
<dbReference type="AlphaFoldDB" id="A0A4Q1JIM5"/>
<dbReference type="Gene3D" id="3.40.50.720">
    <property type="entry name" value="NAD(P)-binding Rossmann-like Domain"/>
    <property type="match status" value="1"/>
</dbReference>
<feature type="domain" description="NAD-dependent epimerase/dehydratase" evidence="2">
    <location>
        <begin position="4"/>
        <end position="224"/>
    </location>
</feature>
<organism evidence="4 5">
    <name type="scientific">Ancylomarina salipaludis</name>
    <dbReference type="NCBI Taxonomy" id="2501299"/>
    <lineage>
        <taxon>Bacteria</taxon>
        <taxon>Pseudomonadati</taxon>
        <taxon>Bacteroidota</taxon>
        <taxon>Bacteroidia</taxon>
        <taxon>Marinilabiliales</taxon>
        <taxon>Marinifilaceae</taxon>
        <taxon>Ancylomarina</taxon>
    </lineage>
</organism>
<dbReference type="Pfam" id="PF08338">
    <property type="entry name" value="DUF1731"/>
    <property type="match status" value="1"/>
</dbReference>
<proteinExistence type="inferred from homology"/>
<evidence type="ECO:0000256" key="1">
    <source>
        <dbReference type="ARBA" id="ARBA00009353"/>
    </source>
</evidence>
<dbReference type="InterPro" id="IPR013549">
    <property type="entry name" value="DUF1731"/>
</dbReference>
<dbReference type="InterPro" id="IPR001509">
    <property type="entry name" value="Epimerase_deHydtase"/>
</dbReference>
<dbReference type="EMBL" id="SAXA01000016">
    <property type="protein sequence ID" value="RXQ89066.1"/>
    <property type="molecule type" value="Genomic_DNA"/>
</dbReference>
<comment type="similarity">
    <text evidence="1">Belongs to the NAD(P)-dependent epimerase/dehydratase family. SDR39U1 subfamily.</text>
</comment>
<dbReference type="InterPro" id="IPR036291">
    <property type="entry name" value="NAD(P)-bd_dom_sf"/>
</dbReference>
<reference evidence="4 5" key="1">
    <citation type="submission" date="2019-01" db="EMBL/GenBank/DDBJ databases">
        <title>Ancylomarina salipaludis sp. nov., isolated from a salt marsh.</title>
        <authorList>
            <person name="Yoon J.-H."/>
        </authorList>
    </citation>
    <scope>NUCLEOTIDE SEQUENCE [LARGE SCALE GENOMIC DNA]</scope>
    <source>
        <strain evidence="4 5">SHSM-M15</strain>
    </source>
</reference>
<evidence type="ECO:0000313" key="4">
    <source>
        <dbReference type="EMBL" id="RXQ89066.1"/>
    </source>
</evidence>
<dbReference type="InterPro" id="IPR010099">
    <property type="entry name" value="SDR39U1"/>
</dbReference>
<evidence type="ECO:0000259" key="2">
    <source>
        <dbReference type="Pfam" id="PF01370"/>
    </source>
</evidence>
<accession>A0A4Q1JIM5</accession>
<dbReference type="SUPFAM" id="SSF51735">
    <property type="entry name" value="NAD(P)-binding Rossmann-fold domains"/>
    <property type="match status" value="1"/>
</dbReference>
<dbReference type="NCBIfam" id="TIGR01777">
    <property type="entry name" value="yfcH"/>
    <property type="match status" value="1"/>
</dbReference>
<dbReference type="RefSeq" id="WP_129255443.1">
    <property type="nucleotide sequence ID" value="NZ_SAXA01000016.1"/>
</dbReference>
<gene>
    <name evidence="4" type="ORF">EO244_14655</name>
</gene>